<gene>
    <name evidence="2" type="ORF">J2TS6_22730</name>
</gene>
<sequence>MKNNSAMTKIPKGYTTITPWIISRNTARLIDFMKKTFDGEEIARLYNEDGSVGHAEIRIGDAVVMMFDAKKEWPDTPAFLRLYVEDGDAAFRRALQEGATTMTEMTDMFFG</sequence>
<dbReference type="CDD" id="cd07246">
    <property type="entry name" value="VOC_like"/>
    <property type="match status" value="1"/>
</dbReference>
<dbReference type="InterPro" id="IPR029068">
    <property type="entry name" value="Glyas_Bleomycin-R_OHBP_Dase"/>
</dbReference>
<organism evidence="2 3">
    <name type="scientific">Paenibacillus albilobatus</name>
    <dbReference type="NCBI Taxonomy" id="2716884"/>
    <lineage>
        <taxon>Bacteria</taxon>
        <taxon>Bacillati</taxon>
        <taxon>Bacillota</taxon>
        <taxon>Bacilli</taxon>
        <taxon>Bacillales</taxon>
        <taxon>Paenibacillaceae</taxon>
        <taxon>Paenibacillus</taxon>
    </lineage>
</organism>
<dbReference type="RefSeq" id="WP_236575825.1">
    <property type="nucleotide sequence ID" value="NZ_BORQ01000002.1"/>
</dbReference>
<accession>A0A919XI05</accession>
<feature type="domain" description="Glyoxalase/fosfomycin resistance/dioxygenase" evidence="1">
    <location>
        <begin position="21"/>
        <end position="111"/>
    </location>
</feature>
<protein>
    <recommendedName>
        <fullName evidence="1">Glyoxalase/fosfomycin resistance/dioxygenase domain-containing protein</fullName>
    </recommendedName>
</protein>
<dbReference type="PANTHER" id="PTHR34109">
    <property type="entry name" value="BNAUNNG04460D PROTEIN-RELATED"/>
    <property type="match status" value="1"/>
</dbReference>
<keyword evidence="3" id="KW-1185">Reference proteome</keyword>
<comment type="caution">
    <text evidence="2">The sequence shown here is derived from an EMBL/GenBank/DDBJ whole genome shotgun (WGS) entry which is preliminary data.</text>
</comment>
<dbReference type="EMBL" id="BORQ01000002">
    <property type="protein sequence ID" value="GIO31132.1"/>
    <property type="molecule type" value="Genomic_DNA"/>
</dbReference>
<dbReference type="Gene3D" id="3.30.720.120">
    <property type="match status" value="1"/>
</dbReference>
<dbReference type="SUPFAM" id="SSF54593">
    <property type="entry name" value="Glyoxalase/Bleomycin resistance protein/Dihydroxybiphenyl dioxygenase"/>
    <property type="match status" value="1"/>
</dbReference>
<dbReference type="AlphaFoldDB" id="A0A919XI05"/>
<dbReference type="InterPro" id="IPR004360">
    <property type="entry name" value="Glyas_Fos-R_dOase_dom"/>
</dbReference>
<reference evidence="2" key="1">
    <citation type="submission" date="2021-03" db="EMBL/GenBank/DDBJ databases">
        <title>Antimicrobial resistance genes in bacteria isolated from Japanese honey, and their potential for conferring macrolide and lincosamide resistance in the American foulbrood pathogen Paenibacillus larvae.</title>
        <authorList>
            <person name="Okamoto M."/>
            <person name="Kumagai M."/>
            <person name="Kanamori H."/>
            <person name="Takamatsu D."/>
        </authorList>
    </citation>
    <scope>NUCLEOTIDE SEQUENCE</scope>
    <source>
        <strain evidence="2">J2TS6</strain>
    </source>
</reference>
<evidence type="ECO:0000313" key="2">
    <source>
        <dbReference type="EMBL" id="GIO31132.1"/>
    </source>
</evidence>
<proteinExistence type="predicted"/>
<dbReference type="Pfam" id="PF00903">
    <property type="entry name" value="Glyoxalase"/>
    <property type="match status" value="1"/>
</dbReference>
<name>A0A919XI05_9BACL</name>
<evidence type="ECO:0000313" key="3">
    <source>
        <dbReference type="Proteomes" id="UP000679779"/>
    </source>
</evidence>
<evidence type="ECO:0000259" key="1">
    <source>
        <dbReference type="Pfam" id="PF00903"/>
    </source>
</evidence>
<dbReference type="Proteomes" id="UP000679779">
    <property type="component" value="Unassembled WGS sequence"/>
</dbReference>
<dbReference type="PANTHER" id="PTHR34109:SF1">
    <property type="entry name" value="VOC DOMAIN-CONTAINING PROTEIN"/>
    <property type="match status" value="1"/>
</dbReference>